<organism evidence="1 2">
    <name type="scientific">Deinococcus multiflagellatus</name>
    <dbReference type="NCBI Taxonomy" id="1656887"/>
    <lineage>
        <taxon>Bacteria</taxon>
        <taxon>Thermotogati</taxon>
        <taxon>Deinococcota</taxon>
        <taxon>Deinococci</taxon>
        <taxon>Deinococcales</taxon>
        <taxon>Deinococcaceae</taxon>
        <taxon>Deinococcus</taxon>
    </lineage>
</organism>
<gene>
    <name evidence="1" type="ORF">ACFP90_13605</name>
</gene>
<dbReference type="EMBL" id="JBHSWB010000001">
    <property type="protein sequence ID" value="MFC6661261.1"/>
    <property type="molecule type" value="Genomic_DNA"/>
</dbReference>
<dbReference type="Pfam" id="PF09970">
    <property type="entry name" value="DUF2204"/>
    <property type="match status" value="1"/>
</dbReference>
<keyword evidence="2" id="KW-1185">Reference proteome</keyword>
<dbReference type="Proteomes" id="UP001596317">
    <property type="component" value="Unassembled WGS sequence"/>
</dbReference>
<proteinExistence type="predicted"/>
<dbReference type="RefSeq" id="WP_224607042.1">
    <property type="nucleotide sequence ID" value="NZ_JAIQXV010000005.1"/>
</dbReference>
<comment type="caution">
    <text evidence="1">The sequence shown here is derived from an EMBL/GenBank/DDBJ whole genome shotgun (WGS) entry which is preliminary data.</text>
</comment>
<sequence>MELPLDFRELLSLLNAHGVEYVLVGGYAVGVHGFPRYTGDLDLFYGRGAENARRLAAALAEFGLNVTPEKLDQENVMFRMGVKPVMVEFMSEITGVPFAQAWANRVAWTLDDLSIPLISLADLRRNKQASGRHKDLADLEELPET</sequence>
<reference evidence="2" key="1">
    <citation type="journal article" date="2019" name="Int. J. Syst. Evol. Microbiol.">
        <title>The Global Catalogue of Microorganisms (GCM) 10K type strain sequencing project: providing services to taxonomists for standard genome sequencing and annotation.</title>
        <authorList>
            <consortium name="The Broad Institute Genomics Platform"/>
            <consortium name="The Broad Institute Genome Sequencing Center for Infectious Disease"/>
            <person name="Wu L."/>
            <person name="Ma J."/>
        </authorList>
    </citation>
    <scope>NUCLEOTIDE SEQUENCE [LARGE SCALE GENOMIC DNA]</scope>
    <source>
        <strain evidence="2">CCUG 63830</strain>
    </source>
</reference>
<dbReference type="InterPro" id="IPR018700">
    <property type="entry name" value="DUF2204"/>
</dbReference>
<protein>
    <submittedName>
        <fullName evidence="1">Nucleotidyltransferase</fullName>
    </submittedName>
</protein>
<name>A0ABW1ZK08_9DEIO</name>
<evidence type="ECO:0000313" key="2">
    <source>
        <dbReference type="Proteomes" id="UP001596317"/>
    </source>
</evidence>
<dbReference type="Gene3D" id="3.30.460.40">
    <property type="match status" value="1"/>
</dbReference>
<dbReference type="InterPro" id="IPR043519">
    <property type="entry name" value="NT_sf"/>
</dbReference>
<dbReference type="SUPFAM" id="SSF81301">
    <property type="entry name" value="Nucleotidyltransferase"/>
    <property type="match status" value="1"/>
</dbReference>
<accession>A0ABW1ZK08</accession>
<evidence type="ECO:0000313" key="1">
    <source>
        <dbReference type="EMBL" id="MFC6661261.1"/>
    </source>
</evidence>